<feature type="domain" description="DUF4369" evidence="1">
    <location>
        <begin position="23"/>
        <end position="116"/>
    </location>
</feature>
<evidence type="ECO:0000313" key="2">
    <source>
        <dbReference type="EMBL" id="SKB25573.1"/>
    </source>
</evidence>
<protein>
    <recommendedName>
        <fullName evidence="1">DUF4369 domain-containing protein</fullName>
    </recommendedName>
</protein>
<name>A0A1T4ZTD1_9BACT</name>
<sequence length="199" mass="22855">MQKVYCFITLLFMLSCASFESKYIIEGKLKGKTYDGEFIYLVPVEGATAETVDSVQIKDGAFRFEGDASVPSICILRTRPLLRMELQELLVVTEPGTISVILDTESSAKGTPQNEALQLWKEQKRNSDFAYTNINQQLLEADESKKKELKKLQMKYDKEYSNFNYNFVKQYKHTAVGEFVYKMTGFSFTPEQKKELNSL</sequence>
<dbReference type="RefSeq" id="WP_079681839.1">
    <property type="nucleotide sequence ID" value="NZ_FUYQ01000001.1"/>
</dbReference>
<keyword evidence="3" id="KW-1185">Reference proteome</keyword>
<reference evidence="3" key="1">
    <citation type="submission" date="2017-02" db="EMBL/GenBank/DDBJ databases">
        <authorList>
            <person name="Varghese N."/>
            <person name="Submissions S."/>
        </authorList>
    </citation>
    <scope>NUCLEOTIDE SEQUENCE [LARGE SCALE GENOMIC DNA]</scope>
    <source>
        <strain evidence="3">DSM 24967</strain>
    </source>
</reference>
<evidence type="ECO:0000259" key="1">
    <source>
        <dbReference type="Pfam" id="PF14289"/>
    </source>
</evidence>
<dbReference type="Proteomes" id="UP000190852">
    <property type="component" value="Unassembled WGS sequence"/>
</dbReference>
<proteinExistence type="predicted"/>
<dbReference type="Pfam" id="PF14289">
    <property type="entry name" value="DUF4369"/>
    <property type="match status" value="1"/>
</dbReference>
<dbReference type="EMBL" id="FUYQ01000001">
    <property type="protein sequence ID" value="SKB25573.1"/>
    <property type="molecule type" value="Genomic_DNA"/>
</dbReference>
<dbReference type="InterPro" id="IPR025380">
    <property type="entry name" value="DUF4369"/>
</dbReference>
<accession>A0A1T4ZTD1</accession>
<evidence type="ECO:0000313" key="3">
    <source>
        <dbReference type="Proteomes" id="UP000190852"/>
    </source>
</evidence>
<dbReference type="PROSITE" id="PS51257">
    <property type="entry name" value="PROKAR_LIPOPROTEIN"/>
    <property type="match status" value="1"/>
</dbReference>
<gene>
    <name evidence="2" type="ORF">SAMN05660349_00053</name>
</gene>
<dbReference type="AlphaFoldDB" id="A0A1T4ZTD1"/>
<organism evidence="2 3">
    <name type="scientific">Parabacteroides chartae</name>
    <dbReference type="NCBI Taxonomy" id="1037355"/>
    <lineage>
        <taxon>Bacteria</taxon>
        <taxon>Pseudomonadati</taxon>
        <taxon>Bacteroidota</taxon>
        <taxon>Bacteroidia</taxon>
        <taxon>Bacteroidales</taxon>
        <taxon>Tannerellaceae</taxon>
        <taxon>Parabacteroides</taxon>
    </lineage>
</organism>